<feature type="chain" id="PRO_5038833329" description="Leucine-rich repeat-containing N-terminal plant-type domain-containing protein" evidence="6">
    <location>
        <begin position="31"/>
        <end position="409"/>
    </location>
</feature>
<gene>
    <name evidence="8" type="ORF">GOP47_0004635</name>
</gene>
<sequence>MPARQWTDVCVWAVLISTQLLQYCVVTADAQYSLAAGDVAALKAVHSCLYDIDPSSDTAFFSTWNFHSDPCSFEGVLCDFVSGQARVAALNLGIASGSSVGLRGRLHSDLGSLTALVQLSLAPGKVGGSIPTTLSRLTCLQHLGLSHNLLTGIVPAGLAALPRLTTLDLSFNRLSGCIPSELATLPSLVTLRLAHNRLVGTLPASFTGCPILDHLDASRNSLTGPLPLLPSSLTHLGLARNQLSGGLDGLKSLERLSYLDLSRNQLSGAFPAALLGAPLTSLSLHHNSLSGPLAPAELVLIPTVDLSFNQLSGPLSPFFAFTRNLYLNNNRFTGSVPQEFIDQLISSSMHTLFLQHNFFTNFPVLPSGSSLPLSASVCVQYNCMQLIPPLDSPCPHMRPSRPSIECKST</sequence>
<evidence type="ECO:0000256" key="4">
    <source>
        <dbReference type="ARBA" id="ARBA00022737"/>
    </source>
</evidence>
<dbReference type="Pfam" id="PF13855">
    <property type="entry name" value="LRR_8"/>
    <property type="match status" value="1"/>
</dbReference>
<evidence type="ECO:0000256" key="5">
    <source>
        <dbReference type="ARBA" id="ARBA00023136"/>
    </source>
</evidence>
<keyword evidence="9" id="KW-1185">Reference proteome</keyword>
<dbReference type="InterPro" id="IPR001611">
    <property type="entry name" value="Leu-rich_rpt"/>
</dbReference>
<keyword evidence="5" id="KW-0472">Membrane</keyword>
<dbReference type="PRINTS" id="PR00019">
    <property type="entry name" value="LEURICHRPT"/>
</dbReference>
<dbReference type="PANTHER" id="PTHR48009:SF4">
    <property type="entry name" value="LEUCINE-RICH REPEAT (LRR) FAMILY PROTEIN"/>
    <property type="match status" value="1"/>
</dbReference>
<evidence type="ECO:0000256" key="3">
    <source>
        <dbReference type="ARBA" id="ARBA00022729"/>
    </source>
</evidence>
<keyword evidence="3 6" id="KW-0732">Signal</keyword>
<dbReference type="Pfam" id="PF00560">
    <property type="entry name" value="LRR_1"/>
    <property type="match status" value="3"/>
</dbReference>
<dbReference type="InterPro" id="IPR003591">
    <property type="entry name" value="Leu-rich_rpt_typical-subtyp"/>
</dbReference>
<feature type="signal peptide" evidence="6">
    <location>
        <begin position="1"/>
        <end position="30"/>
    </location>
</feature>
<name>A0A9D4V8F3_ADICA</name>
<evidence type="ECO:0000256" key="6">
    <source>
        <dbReference type="SAM" id="SignalP"/>
    </source>
</evidence>
<dbReference type="PANTHER" id="PTHR48009">
    <property type="entry name" value="LEUCINE-RICH REPEAT (LRR) FAMILY PROTEIN"/>
    <property type="match status" value="1"/>
</dbReference>
<evidence type="ECO:0000259" key="7">
    <source>
        <dbReference type="Pfam" id="PF08263"/>
    </source>
</evidence>
<dbReference type="AlphaFoldDB" id="A0A9D4V8F3"/>
<dbReference type="SUPFAM" id="SSF52058">
    <property type="entry name" value="L domain-like"/>
    <property type="match status" value="1"/>
</dbReference>
<protein>
    <recommendedName>
        <fullName evidence="7">Leucine-rich repeat-containing N-terminal plant-type domain-containing protein</fullName>
    </recommendedName>
</protein>
<evidence type="ECO:0000313" key="9">
    <source>
        <dbReference type="Proteomes" id="UP000886520"/>
    </source>
</evidence>
<dbReference type="FunFam" id="3.80.10.10:FF:000400">
    <property type="entry name" value="Nuclear pore complex protein NUP107"/>
    <property type="match status" value="1"/>
</dbReference>
<dbReference type="SMART" id="SM00369">
    <property type="entry name" value="LRR_TYP"/>
    <property type="match status" value="4"/>
</dbReference>
<feature type="domain" description="Leucine-rich repeat-containing N-terminal plant-type" evidence="7">
    <location>
        <begin position="38"/>
        <end position="79"/>
    </location>
</feature>
<keyword evidence="2" id="KW-0433">Leucine-rich repeat</keyword>
<proteinExistence type="predicted"/>
<accession>A0A9D4V8F3</accession>
<comment type="caution">
    <text evidence="8">The sequence shown here is derived from an EMBL/GenBank/DDBJ whole genome shotgun (WGS) entry which is preliminary data.</text>
</comment>
<organism evidence="8 9">
    <name type="scientific">Adiantum capillus-veneris</name>
    <name type="common">Maidenhair fern</name>
    <dbReference type="NCBI Taxonomy" id="13818"/>
    <lineage>
        <taxon>Eukaryota</taxon>
        <taxon>Viridiplantae</taxon>
        <taxon>Streptophyta</taxon>
        <taxon>Embryophyta</taxon>
        <taxon>Tracheophyta</taxon>
        <taxon>Polypodiopsida</taxon>
        <taxon>Polypodiidae</taxon>
        <taxon>Polypodiales</taxon>
        <taxon>Pteridineae</taxon>
        <taxon>Pteridaceae</taxon>
        <taxon>Vittarioideae</taxon>
        <taxon>Adiantum</taxon>
    </lineage>
</organism>
<evidence type="ECO:0000313" key="8">
    <source>
        <dbReference type="EMBL" id="KAI5081452.1"/>
    </source>
</evidence>
<dbReference type="Pfam" id="PF08263">
    <property type="entry name" value="LRRNT_2"/>
    <property type="match status" value="1"/>
</dbReference>
<dbReference type="OrthoDB" id="676979at2759"/>
<dbReference type="InterPro" id="IPR013210">
    <property type="entry name" value="LRR_N_plant-typ"/>
</dbReference>
<dbReference type="InterPro" id="IPR032675">
    <property type="entry name" value="LRR_dom_sf"/>
</dbReference>
<dbReference type="InterPro" id="IPR053213">
    <property type="entry name" value="RLP29"/>
</dbReference>
<evidence type="ECO:0000256" key="2">
    <source>
        <dbReference type="ARBA" id="ARBA00022614"/>
    </source>
</evidence>
<dbReference type="Proteomes" id="UP000886520">
    <property type="component" value="Chromosome 4"/>
</dbReference>
<keyword evidence="4" id="KW-0677">Repeat</keyword>
<dbReference type="Gene3D" id="3.80.10.10">
    <property type="entry name" value="Ribonuclease Inhibitor"/>
    <property type="match status" value="3"/>
</dbReference>
<reference evidence="8" key="1">
    <citation type="submission" date="2021-01" db="EMBL/GenBank/DDBJ databases">
        <title>Adiantum capillus-veneris genome.</title>
        <authorList>
            <person name="Fang Y."/>
            <person name="Liao Q."/>
        </authorList>
    </citation>
    <scope>NUCLEOTIDE SEQUENCE</scope>
    <source>
        <strain evidence="8">H3</strain>
        <tissue evidence="8">Leaf</tissue>
    </source>
</reference>
<dbReference type="EMBL" id="JABFUD020000004">
    <property type="protein sequence ID" value="KAI5081452.1"/>
    <property type="molecule type" value="Genomic_DNA"/>
</dbReference>
<comment type="subcellular location">
    <subcellularLocation>
        <location evidence="1">Membrane</location>
    </subcellularLocation>
</comment>
<dbReference type="GO" id="GO:0016020">
    <property type="term" value="C:membrane"/>
    <property type="evidence" value="ECO:0007669"/>
    <property type="project" value="UniProtKB-SubCell"/>
</dbReference>
<evidence type="ECO:0000256" key="1">
    <source>
        <dbReference type="ARBA" id="ARBA00004370"/>
    </source>
</evidence>